<dbReference type="GeneID" id="11516302"/>
<dbReference type="Proteomes" id="UP000008181">
    <property type="component" value="Chromosome 3"/>
</dbReference>
<proteinExistence type="predicted"/>
<keyword evidence="2" id="KW-1185">Reference proteome</keyword>
<dbReference type="RefSeq" id="XP_003654715.1">
    <property type="nucleotide sequence ID" value="XM_003654667.1"/>
</dbReference>
<dbReference type="KEGG" id="ttt:THITE_2117881"/>
<evidence type="ECO:0000313" key="1">
    <source>
        <dbReference type="EMBL" id="AEO68379.1"/>
    </source>
</evidence>
<dbReference type="AlphaFoldDB" id="G2R5Z2"/>
<sequence>MLGTVLVTYYGFYDTAEVFTFCEPGVRKLSPSKAPHQRMKFRQVAIRRQSTGRERRDSTPVCQSC</sequence>
<dbReference type="HOGENOM" id="CLU_2851304_0_0_1"/>
<gene>
    <name evidence="1" type="ORF">THITE_2117881</name>
</gene>
<dbReference type="EMBL" id="CP003011">
    <property type="protein sequence ID" value="AEO68379.1"/>
    <property type="molecule type" value="Genomic_DNA"/>
</dbReference>
<name>G2R5Z2_THETT</name>
<reference evidence="1 2" key="1">
    <citation type="journal article" date="2011" name="Nat. Biotechnol.">
        <title>Comparative genomic analysis of the thermophilic biomass-degrading fungi Myceliophthora thermophila and Thielavia terrestris.</title>
        <authorList>
            <person name="Berka R.M."/>
            <person name="Grigoriev I.V."/>
            <person name="Otillar R."/>
            <person name="Salamov A."/>
            <person name="Grimwood J."/>
            <person name="Reid I."/>
            <person name="Ishmael N."/>
            <person name="John T."/>
            <person name="Darmond C."/>
            <person name="Moisan M.-C."/>
            <person name="Henrissat B."/>
            <person name="Coutinho P.M."/>
            <person name="Lombard V."/>
            <person name="Natvig D.O."/>
            <person name="Lindquist E."/>
            <person name="Schmutz J."/>
            <person name="Lucas S."/>
            <person name="Harris P."/>
            <person name="Powlowski J."/>
            <person name="Bellemare A."/>
            <person name="Taylor D."/>
            <person name="Butler G."/>
            <person name="de Vries R.P."/>
            <person name="Allijn I.E."/>
            <person name="van den Brink J."/>
            <person name="Ushinsky S."/>
            <person name="Storms R."/>
            <person name="Powell A.J."/>
            <person name="Paulsen I.T."/>
            <person name="Elbourne L.D.H."/>
            <person name="Baker S.E."/>
            <person name="Magnuson J."/>
            <person name="LaBoissiere S."/>
            <person name="Clutterbuck A.J."/>
            <person name="Martinez D."/>
            <person name="Wogulis M."/>
            <person name="de Leon A.L."/>
            <person name="Rey M.W."/>
            <person name="Tsang A."/>
        </authorList>
    </citation>
    <scope>NUCLEOTIDE SEQUENCE [LARGE SCALE GENOMIC DNA]</scope>
    <source>
        <strain evidence="2">ATCC 38088 / NRRL 8126</strain>
    </source>
</reference>
<protein>
    <submittedName>
        <fullName evidence="1">Uncharacterized protein</fullName>
    </submittedName>
</protein>
<accession>G2R5Z2</accession>
<evidence type="ECO:0000313" key="2">
    <source>
        <dbReference type="Proteomes" id="UP000008181"/>
    </source>
</evidence>
<organism evidence="1 2">
    <name type="scientific">Thermothielavioides terrestris (strain ATCC 38088 / NRRL 8126)</name>
    <name type="common">Thielavia terrestris</name>
    <dbReference type="NCBI Taxonomy" id="578455"/>
    <lineage>
        <taxon>Eukaryota</taxon>
        <taxon>Fungi</taxon>
        <taxon>Dikarya</taxon>
        <taxon>Ascomycota</taxon>
        <taxon>Pezizomycotina</taxon>
        <taxon>Sordariomycetes</taxon>
        <taxon>Sordariomycetidae</taxon>
        <taxon>Sordariales</taxon>
        <taxon>Chaetomiaceae</taxon>
        <taxon>Thermothielavioides</taxon>
        <taxon>Thermothielavioides terrestris</taxon>
    </lineage>
</organism>